<dbReference type="GO" id="GO:0005506">
    <property type="term" value="F:iron ion binding"/>
    <property type="evidence" value="ECO:0007669"/>
    <property type="project" value="InterPro"/>
</dbReference>
<keyword evidence="13" id="KW-1133">Transmembrane helix</keyword>
<evidence type="ECO:0000256" key="6">
    <source>
        <dbReference type="ARBA" id="ARBA00022723"/>
    </source>
</evidence>
<evidence type="ECO:0000256" key="7">
    <source>
        <dbReference type="ARBA" id="ARBA00022824"/>
    </source>
</evidence>
<dbReference type="GO" id="GO:0008395">
    <property type="term" value="F:steroid hydroxylase activity"/>
    <property type="evidence" value="ECO:0007669"/>
    <property type="project" value="TreeGrafter"/>
</dbReference>
<keyword evidence="7" id="KW-0256">Endoplasmic reticulum</keyword>
<keyword evidence="9" id="KW-0560">Oxidoreductase</keyword>
<evidence type="ECO:0000256" key="1">
    <source>
        <dbReference type="ARBA" id="ARBA00001971"/>
    </source>
</evidence>
<dbReference type="InterPro" id="IPR050182">
    <property type="entry name" value="Cytochrome_P450_fam2"/>
</dbReference>
<dbReference type="PANTHER" id="PTHR24300">
    <property type="entry name" value="CYTOCHROME P450 508A4-RELATED"/>
    <property type="match status" value="1"/>
</dbReference>
<keyword evidence="10" id="KW-0408">Iron</keyword>
<dbReference type="PRINTS" id="PR00385">
    <property type="entry name" value="P450"/>
</dbReference>
<dbReference type="GO" id="GO:0006082">
    <property type="term" value="P:organic acid metabolic process"/>
    <property type="evidence" value="ECO:0007669"/>
    <property type="project" value="TreeGrafter"/>
</dbReference>
<keyword evidence="5" id="KW-0349">Heme</keyword>
<organism evidence="14 15">
    <name type="scientific">Pinctada imbricata</name>
    <name type="common">Atlantic pearl-oyster</name>
    <name type="synonym">Pinctada martensii</name>
    <dbReference type="NCBI Taxonomy" id="66713"/>
    <lineage>
        <taxon>Eukaryota</taxon>
        <taxon>Metazoa</taxon>
        <taxon>Spiralia</taxon>
        <taxon>Lophotrochozoa</taxon>
        <taxon>Mollusca</taxon>
        <taxon>Bivalvia</taxon>
        <taxon>Autobranchia</taxon>
        <taxon>Pteriomorphia</taxon>
        <taxon>Pterioida</taxon>
        <taxon>Pterioidea</taxon>
        <taxon>Pteriidae</taxon>
        <taxon>Pinctada</taxon>
    </lineage>
</organism>
<keyword evidence="13" id="KW-0812">Transmembrane</keyword>
<proteinExistence type="inferred from homology"/>
<evidence type="ECO:0000256" key="8">
    <source>
        <dbReference type="ARBA" id="ARBA00022848"/>
    </source>
</evidence>
<name>A0AA88YA05_PINIB</name>
<keyword evidence="6" id="KW-0479">Metal-binding</keyword>
<dbReference type="InterPro" id="IPR001128">
    <property type="entry name" value="Cyt_P450"/>
</dbReference>
<dbReference type="PANTHER" id="PTHR24300:SF403">
    <property type="entry name" value="CYTOCHROME P450 306A1"/>
    <property type="match status" value="1"/>
</dbReference>
<evidence type="ECO:0000256" key="5">
    <source>
        <dbReference type="ARBA" id="ARBA00022617"/>
    </source>
</evidence>
<evidence type="ECO:0000256" key="4">
    <source>
        <dbReference type="ARBA" id="ARBA00010617"/>
    </source>
</evidence>
<reference evidence="14" key="1">
    <citation type="submission" date="2019-08" db="EMBL/GenBank/DDBJ databases">
        <title>The improved chromosome-level genome for the pearl oyster Pinctada fucata martensii using PacBio sequencing and Hi-C.</title>
        <authorList>
            <person name="Zheng Z."/>
        </authorList>
    </citation>
    <scope>NUCLEOTIDE SEQUENCE</scope>
    <source>
        <strain evidence="14">ZZ-2019</strain>
        <tissue evidence="14">Adductor muscle</tissue>
    </source>
</reference>
<gene>
    <name evidence="14" type="ORF">FSP39_002180</name>
</gene>
<sequence length="377" mass="42279">MLDIFTSVGNVGLILVVLVTLLFFILRSGSKKNLPPGPKGLPIIGAINELKSAHISQDFPRLRKQYGDVFTLRIGPRVNIVINGHKAMKDLIIKEGESLSERPHNAVFDLVTKGHGIGGANGELWKEQRTFALKTLRDFGFGKRSLENQIMEEVSVFIDEMGKENGAPFDVRRLISVSVSNIICSIIFGERFEHNDKKFVSLLDTVNTVATGSAITGIVANSMIWLRHLPGDLIGMKSLMSALEKLQKFSLEEMERHMKSFDENNIRDYIDAFIAAQKRHGTTNGSFYTDLQLEKTILNFFGAGSETTATTIRWAILYLIIHQDVQEKMHEEIKRVAGEATPSLNHKMHLPYCEAVIAEVQRIGNISPYWCSTFCEK</sequence>
<dbReference type="EMBL" id="VSWD01000005">
    <property type="protein sequence ID" value="KAK3101254.1"/>
    <property type="molecule type" value="Genomic_DNA"/>
</dbReference>
<dbReference type="PRINTS" id="PR00463">
    <property type="entry name" value="EP450I"/>
</dbReference>
<dbReference type="FunFam" id="1.10.630.10:FF:000238">
    <property type="entry name" value="Cytochrome P450 2A6"/>
    <property type="match status" value="1"/>
</dbReference>
<keyword evidence="8" id="KW-0492">Microsome</keyword>
<dbReference type="Gene3D" id="1.10.630.10">
    <property type="entry name" value="Cytochrome P450"/>
    <property type="match status" value="1"/>
</dbReference>
<accession>A0AA88YA05</accession>
<evidence type="ECO:0000256" key="3">
    <source>
        <dbReference type="ARBA" id="ARBA00004406"/>
    </source>
</evidence>
<evidence type="ECO:0000256" key="11">
    <source>
        <dbReference type="ARBA" id="ARBA00023033"/>
    </source>
</evidence>
<comment type="subcellular location">
    <subcellularLocation>
        <location evidence="3">Endoplasmic reticulum membrane</location>
        <topology evidence="3">Peripheral membrane protein</topology>
    </subcellularLocation>
    <subcellularLocation>
        <location evidence="2">Microsome membrane</location>
        <topology evidence="2">Peripheral membrane protein</topology>
    </subcellularLocation>
</comment>
<dbReference type="SUPFAM" id="SSF48264">
    <property type="entry name" value="Cytochrome P450"/>
    <property type="match status" value="1"/>
</dbReference>
<evidence type="ECO:0000256" key="13">
    <source>
        <dbReference type="SAM" id="Phobius"/>
    </source>
</evidence>
<comment type="caution">
    <text evidence="14">The sequence shown here is derived from an EMBL/GenBank/DDBJ whole genome shotgun (WGS) entry which is preliminary data.</text>
</comment>
<evidence type="ECO:0000256" key="10">
    <source>
        <dbReference type="ARBA" id="ARBA00023004"/>
    </source>
</evidence>
<evidence type="ECO:0000256" key="9">
    <source>
        <dbReference type="ARBA" id="ARBA00023002"/>
    </source>
</evidence>
<evidence type="ECO:0000256" key="12">
    <source>
        <dbReference type="ARBA" id="ARBA00023136"/>
    </source>
</evidence>
<protein>
    <submittedName>
        <fullName evidence="14">Uncharacterized protein</fullName>
    </submittedName>
</protein>
<dbReference type="GO" id="GO:0006805">
    <property type="term" value="P:xenobiotic metabolic process"/>
    <property type="evidence" value="ECO:0007669"/>
    <property type="project" value="TreeGrafter"/>
</dbReference>
<keyword evidence="15" id="KW-1185">Reference proteome</keyword>
<comment type="cofactor">
    <cofactor evidence="1">
        <name>heme</name>
        <dbReference type="ChEBI" id="CHEBI:30413"/>
    </cofactor>
</comment>
<dbReference type="AlphaFoldDB" id="A0AA88YA05"/>
<evidence type="ECO:0000313" key="14">
    <source>
        <dbReference type="EMBL" id="KAK3101254.1"/>
    </source>
</evidence>
<dbReference type="InterPro" id="IPR002401">
    <property type="entry name" value="Cyt_P450_E_grp-I"/>
</dbReference>
<dbReference type="Proteomes" id="UP001186944">
    <property type="component" value="Unassembled WGS sequence"/>
</dbReference>
<dbReference type="GO" id="GO:0020037">
    <property type="term" value="F:heme binding"/>
    <property type="evidence" value="ECO:0007669"/>
    <property type="project" value="InterPro"/>
</dbReference>
<keyword evidence="11" id="KW-0503">Monooxygenase</keyword>
<dbReference type="GO" id="GO:0005789">
    <property type="term" value="C:endoplasmic reticulum membrane"/>
    <property type="evidence" value="ECO:0007669"/>
    <property type="project" value="UniProtKB-SubCell"/>
</dbReference>
<keyword evidence="12 13" id="KW-0472">Membrane</keyword>
<dbReference type="GO" id="GO:0016712">
    <property type="term" value="F:oxidoreductase activity, acting on paired donors, with incorporation or reduction of molecular oxygen, reduced flavin or flavoprotein as one donor, and incorporation of one atom of oxygen"/>
    <property type="evidence" value="ECO:0007669"/>
    <property type="project" value="TreeGrafter"/>
</dbReference>
<comment type="similarity">
    <text evidence="4">Belongs to the cytochrome P450 family.</text>
</comment>
<feature type="transmembrane region" description="Helical" evidence="13">
    <location>
        <begin position="6"/>
        <end position="26"/>
    </location>
</feature>
<dbReference type="Pfam" id="PF00067">
    <property type="entry name" value="p450"/>
    <property type="match status" value="1"/>
</dbReference>
<evidence type="ECO:0000256" key="2">
    <source>
        <dbReference type="ARBA" id="ARBA00004174"/>
    </source>
</evidence>
<evidence type="ECO:0000313" key="15">
    <source>
        <dbReference type="Proteomes" id="UP001186944"/>
    </source>
</evidence>
<dbReference type="InterPro" id="IPR036396">
    <property type="entry name" value="Cyt_P450_sf"/>
</dbReference>